<dbReference type="Pfam" id="PF13640">
    <property type="entry name" value="2OG-FeII_Oxy_3"/>
    <property type="match status" value="1"/>
</dbReference>
<sequence length="197" mass="22432">MEARFEELIEGFITGNIGISENFLSTSLAAALHQNLLQRDSDDLMVRAGIGNSQVSDSAQTHRGDKTCWLEALTKDSAEMEFLDIIDQFISHLNSTCYTGLTSCEFHYALYEEGKGYARHKDQFRNHNARKFSMISYLNENWEEADGGQLIIHNKDHSALFILPNNQKAVFFQSDKIEHEVAIAQRPRMSITGWLKN</sequence>
<dbReference type="PANTHER" id="PTHR12907:SF26">
    <property type="entry name" value="HIF PROLYL HYDROXYLASE, ISOFORM C"/>
    <property type="match status" value="1"/>
</dbReference>
<dbReference type="InterPro" id="IPR006620">
    <property type="entry name" value="Pro_4_hyd_alph"/>
</dbReference>
<dbReference type="GO" id="GO:0031543">
    <property type="term" value="F:peptidyl-proline dioxygenase activity"/>
    <property type="evidence" value="ECO:0007669"/>
    <property type="project" value="TreeGrafter"/>
</dbReference>
<dbReference type="OrthoDB" id="9783171at2"/>
<reference evidence="6 7" key="1">
    <citation type="submission" date="2018-01" db="EMBL/GenBank/DDBJ databases">
        <title>A novel member of the phylum Bacteroidetes isolated from glacier ice.</title>
        <authorList>
            <person name="Liu Q."/>
            <person name="Xin Y.-H."/>
        </authorList>
    </citation>
    <scope>NUCLEOTIDE SEQUENCE [LARGE SCALE GENOMIC DNA]</scope>
    <source>
        <strain evidence="6 7">RB1R16</strain>
    </source>
</reference>
<dbReference type="RefSeq" id="WP_105041390.1">
    <property type="nucleotide sequence ID" value="NZ_PPSL01000011.1"/>
</dbReference>
<keyword evidence="7" id="KW-1185">Reference proteome</keyword>
<dbReference type="Proteomes" id="UP000239872">
    <property type="component" value="Unassembled WGS sequence"/>
</dbReference>
<evidence type="ECO:0000313" key="7">
    <source>
        <dbReference type="Proteomes" id="UP000239872"/>
    </source>
</evidence>
<comment type="cofactor">
    <cofactor evidence="1">
        <name>L-ascorbate</name>
        <dbReference type="ChEBI" id="CHEBI:38290"/>
    </cofactor>
</comment>
<evidence type="ECO:0000313" key="6">
    <source>
        <dbReference type="EMBL" id="PQJ08841.1"/>
    </source>
</evidence>
<keyword evidence="3" id="KW-0223">Dioxygenase</keyword>
<evidence type="ECO:0000256" key="2">
    <source>
        <dbReference type="ARBA" id="ARBA00022896"/>
    </source>
</evidence>
<organism evidence="6 7">
    <name type="scientific">Flavipsychrobacter stenotrophus</name>
    <dbReference type="NCBI Taxonomy" id="2077091"/>
    <lineage>
        <taxon>Bacteria</taxon>
        <taxon>Pseudomonadati</taxon>
        <taxon>Bacteroidota</taxon>
        <taxon>Chitinophagia</taxon>
        <taxon>Chitinophagales</taxon>
        <taxon>Chitinophagaceae</taxon>
        <taxon>Flavipsychrobacter</taxon>
    </lineage>
</organism>
<evidence type="ECO:0000259" key="5">
    <source>
        <dbReference type="SMART" id="SM00702"/>
    </source>
</evidence>
<dbReference type="Gene3D" id="2.60.120.620">
    <property type="entry name" value="q2cbj1_9rhob like domain"/>
    <property type="match status" value="1"/>
</dbReference>
<name>A0A2S7SQD3_9BACT</name>
<dbReference type="InterPro" id="IPR044862">
    <property type="entry name" value="Pro_4_hyd_alph_FE2OG_OXY"/>
</dbReference>
<evidence type="ECO:0000256" key="3">
    <source>
        <dbReference type="ARBA" id="ARBA00022964"/>
    </source>
</evidence>
<protein>
    <submittedName>
        <fullName evidence="6">Proline hydroxylase</fullName>
    </submittedName>
</protein>
<comment type="caution">
    <text evidence="6">The sequence shown here is derived from an EMBL/GenBank/DDBJ whole genome shotgun (WGS) entry which is preliminary data.</text>
</comment>
<keyword evidence="2" id="KW-0847">Vitamin C</keyword>
<dbReference type="GO" id="GO:0008198">
    <property type="term" value="F:ferrous iron binding"/>
    <property type="evidence" value="ECO:0007669"/>
    <property type="project" value="TreeGrafter"/>
</dbReference>
<dbReference type="PANTHER" id="PTHR12907">
    <property type="entry name" value="EGL NINE HOMOLOG-RELATED"/>
    <property type="match status" value="1"/>
</dbReference>
<dbReference type="InterPro" id="IPR051559">
    <property type="entry name" value="HIF_prolyl_hydroxylases"/>
</dbReference>
<dbReference type="AlphaFoldDB" id="A0A2S7SQD3"/>
<dbReference type="GO" id="GO:0071456">
    <property type="term" value="P:cellular response to hypoxia"/>
    <property type="evidence" value="ECO:0007669"/>
    <property type="project" value="TreeGrafter"/>
</dbReference>
<keyword evidence="4" id="KW-0560">Oxidoreductase</keyword>
<proteinExistence type="predicted"/>
<evidence type="ECO:0000256" key="4">
    <source>
        <dbReference type="ARBA" id="ARBA00023002"/>
    </source>
</evidence>
<dbReference type="EMBL" id="PPSL01000011">
    <property type="protein sequence ID" value="PQJ08841.1"/>
    <property type="molecule type" value="Genomic_DNA"/>
</dbReference>
<evidence type="ECO:0000256" key="1">
    <source>
        <dbReference type="ARBA" id="ARBA00001961"/>
    </source>
</evidence>
<feature type="domain" description="Prolyl 4-hydroxylase alpha subunit" evidence="5">
    <location>
        <begin position="15"/>
        <end position="196"/>
    </location>
</feature>
<dbReference type="GO" id="GO:0031418">
    <property type="term" value="F:L-ascorbic acid binding"/>
    <property type="evidence" value="ECO:0007669"/>
    <property type="project" value="UniProtKB-KW"/>
</dbReference>
<gene>
    <name evidence="6" type="ORF">CJD36_022110</name>
</gene>
<accession>A0A2S7SQD3</accession>
<dbReference type="SMART" id="SM00702">
    <property type="entry name" value="P4Hc"/>
    <property type="match status" value="1"/>
</dbReference>